<feature type="transmembrane region" description="Helical" evidence="1">
    <location>
        <begin position="213"/>
        <end position="234"/>
    </location>
</feature>
<keyword evidence="3" id="KW-1185">Reference proteome</keyword>
<proteinExistence type="predicted"/>
<feature type="transmembrane region" description="Helical" evidence="1">
    <location>
        <begin position="355"/>
        <end position="377"/>
    </location>
</feature>
<dbReference type="VEuPathDB" id="FungiDB:HMPREF1541_05407"/>
<evidence type="ECO:0000313" key="2">
    <source>
        <dbReference type="EMBL" id="ETN39184.1"/>
    </source>
</evidence>
<dbReference type="eggNOG" id="ENOG502SHVK">
    <property type="taxonomic scope" value="Eukaryota"/>
</dbReference>
<organism evidence="2 3">
    <name type="scientific">Cyphellophora europaea (strain CBS 101466)</name>
    <name type="common">Phialophora europaea</name>
    <dbReference type="NCBI Taxonomy" id="1220924"/>
    <lineage>
        <taxon>Eukaryota</taxon>
        <taxon>Fungi</taxon>
        <taxon>Dikarya</taxon>
        <taxon>Ascomycota</taxon>
        <taxon>Pezizomycotina</taxon>
        <taxon>Eurotiomycetes</taxon>
        <taxon>Chaetothyriomycetidae</taxon>
        <taxon>Chaetothyriales</taxon>
        <taxon>Cyphellophoraceae</taxon>
        <taxon>Cyphellophora</taxon>
    </lineage>
</organism>
<dbReference type="RefSeq" id="XP_008717969.1">
    <property type="nucleotide sequence ID" value="XM_008719747.1"/>
</dbReference>
<feature type="transmembrane region" description="Helical" evidence="1">
    <location>
        <begin position="122"/>
        <end position="150"/>
    </location>
</feature>
<name>W2RTY4_CYPE1</name>
<dbReference type="InParanoid" id="W2RTY4"/>
<evidence type="ECO:0000256" key="1">
    <source>
        <dbReference type="SAM" id="Phobius"/>
    </source>
</evidence>
<dbReference type="GeneID" id="19972746"/>
<dbReference type="HOGENOM" id="CLU_038717_0_0_1"/>
<dbReference type="Proteomes" id="UP000030752">
    <property type="component" value="Unassembled WGS sequence"/>
</dbReference>
<evidence type="ECO:0000313" key="3">
    <source>
        <dbReference type="Proteomes" id="UP000030752"/>
    </source>
</evidence>
<feature type="transmembrane region" description="Helical" evidence="1">
    <location>
        <begin position="170"/>
        <end position="192"/>
    </location>
</feature>
<reference evidence="2 3" key="1">
    <citation type="submission" date="2013-03" db="EMBL/GenBank/DDBJ databases">
        <title>The Genome Sequence of Phialophora europaea CBS 101466.</title>
        <authorList>
            <consortium name="The Broad Institute Genomics Platform"/>
            <person name="Cuomo C."/>
            <person name="de Hoog S."/>
            <person name="Gorbushina A."/>
            <person name="Walker B."/>
            <person name="Young S.K."/>
            <person name="Zeng Q."/>
            <person name="Gargeya S."/>
            <person name="Fitzgerald M."/>
            <person name="Haas B."/>
            <person name="Abouelleil A."/>
            <person name="Allen A.W."/>
            <person name="Alvarado L."/>
            <person name="Arachchi H.M."/>
            <person name="Berlin A.M."/>
            <person name="Chapman S.B."/>
            <person name="Gainer-Dewar J."/>
            <person name="Goldberg J."/>
            <person name="Griggs A."/>
            <person name="Gujja S."/>
            <person name="Hansen M."/>
            <person name="Howarth C."/>
            <person name="Imamovic A."/>
            <person name="Ireland A."/>
            <person name="Larimer J."/>
            <person name="McCowan C."/>
            <person name="Murphy C."/>
            <person name="Pearson M."/>
            <person name="Poon T.W."/>
            <person name="Priest M."/>
            <person name="Roberts A."/>
            <person name="Saif S."/>
            <person name="Shea T."/>
            <person name="Sisk P."/>
            <person name="Sykes S."/>
            <person name="Wortman J."/>
            <person name="Nusbaum C."/>
            <person name="Birren B."/>
        </authorList>
    </citation>
    <scope>NUCLEOTIDE SEQUENCE [LARGE SCALE GENOMIC DNA]</scope>
    <source>
        <strain evidence="2 3">CBS 101466</strain>
    </source>
</reference>
<feature type="transmembrane region" description="Helical" evidence="1">
    <location>
        <begin position="315"/>
        <end position="335"/>
    </location>
</feature>
<feature type="transmembrane region" description="Helical" evidence="1">
    <location>
        <begin position="90"/>
        <end position="110"/>
    </location>
</feature>
<feature type="transmembrane region" description="Helical" evidence="1">
    <location>
        <begin position="254"/>
        <end position="283"/>
    </location>
</feature>
<gene>
    <name evidence="2" type="ORF">HMPREF1541_05407</name>
</gene>
<sequence>MAPPDSKSLVVPIALQIALAVLGFWTLWGFPYNNGLLKHLGAQTEPGASIPGPALAPMKQTYTGIGPVDRQLTVLVSFFYTAIDGNRGDISVAFLSLGSHVIGAWVLITLEGLRAGNKGKLFLVSTTALGLAVAIVGFAVVAPLYFAYQLYSSPTVTIPAGHDLLPADPLSVALIPVGIMIGFGLPSLIMTFPAPSILSYDTKQLWTGIQQGWTFWICLATIAVTIGISALNPQSQVASTEATQIKTTKYLRRAYMFALASTASAHLLPLLICSLATVFPALFAAPYSAQLQLSNVFSLANPVGDLKAATLADGALWFLQWDTFVGVVSVLLWGVTLRFAGTQEETTSGEWVAALLKILAITLAVGPTAMAVISIWARDELTLKQDKTAAVKGNKTL</sequence>
<keyword evidence="1" id="KW-0472">Membrane</keyword>
<protein>
    <submittedName>
        <fullName evidence="2">Uncharacterized protein</fullName>
    </submittedName>
</protein>
<feature type="transmembrane region" description="Helical" evidence="1">
    <location>
        <begin position="9"/>
        <end position="28"/>
    </location>
</feature>
<keyword evidence="1" id="KW-1133">Transmembrane helix</keyword>
<dbReference type="EMBL" id="KB822721">
    <property type="protein sequence ID" value="ETN39184.1"/>
    <property type="molecule type" value="Genomic_DNA"/>
</dbReference>
<dbReference type="OrthoDB" id="72269at2759"/>
<accession>W2RTY4</accession>
<dbReference type="STRING" id="1220924.W2RTY4"/>
<keyword evidence="1" id="KW-0812">Transmembrane</keyword>
<dbReference type="AlphaFoldDB" id="W2RTY4"/>